<name>A0A9W9CS35_9PLEO</name>
<evidence type="ECO:0000256" key="5">
    <source>
        <dbReference type="PIRSR" id="PIRSR602401-1"/>
    </source>
</evidence>
<evidence type="ECO:0000256" key="2">
    <source>
        <dbReference type="ARBA" id="ARBA00010617"/>
    </source>
</evidence>
<evidence type="ECO:0008006" key="10">
    <source>
        <dbReference type="Google" id="ProtNLM"/>
    </source>
</evidence>
<sequence length="549" mass="61268">MFSTLLLFLALITTFLSYTIIYRIFFHPLSKVPGPPLARVTKLWLVWHVRKRAGGPVFFPSLHKKYGPLVRIAPDQVLACSEEAVRLGYAAGTRFVKGDWYQVTAAPDKKQRQEMHLDLFTEMNMDRYRRQRRAIGPAYSIAGLEKHEALLDGYLEQYIARLKSLEGEKVELAEWAHIYALDALSHVVVSKAVDYTARGSEGGNKAASSAIWSCYQTVGMFPGLVDFMQSIPKVGFLLMGFACVALGLPQPAMWPLFGFCVPSVLERLKTLESTANVQLPADRPGLVLSHGRDVKAGTRDQDDSGAVDEDNNGQEKDLLATLMKLHHDKEARFPPSWVLGIALTTFAAGHETMMFMLAGCIYHTFLPTSAPILQRLRTEMANKNVTKNSGYTEIVTKVPLFLAVMKESMRLWPSVGFMLPRKVPANSPGATISNTYLPPGTTMAINLWATHYDPDMFPRPEMFDPDRWLADGTESKKREIGRLDGLWMGFGGGSRSCVGQHLARFFVIKLLARLVLEFDVRISGTPTFGGWFPEGVEGVDARFLEREVS</sequence>
<dbReference type="GO" id="GO:0020037">
    <property type="term" value="F:heme binding"/>
    <property type="evidence" value="ECO:0007669"/>
    <property type="project" value="InterPro"/>
</dbReference>
<accession>A0A9W9CS35</accession>
<evidence type="ECO:0000256" key="7">
    <source>
        <dbReference type="SAM" id="MobiDB-lite"/>
    </source>
</evidence>
<dbReference type="EMBL" id="JAPEUY010000001">
    <property type="protein sequence ID" value="KAJ4377723.1"/>
    <property type="molecule type" value="Genomic_DNA"/>
</dbReference>
<dbReference type="PROSITE" id="PS00086">
    <property type="entry name" value="CYTOCHROME_P450"/>
    <property type="match status" value="1"/>
</dbReference>
<proteinExistence type="inferred from homology"/>
<keyword evidence="5 6" id="KW-0349">Heme</keyword>
<organism evidence="8 9">
    <name type="scientific">Neocucurbitaria cava</name>
    <dbReference type="NCBI Taxonomy" id="798079"/>
    <lineage>
        <taxon>Eukaryota</taxon>
        <taxon>Fungi</taxon>
        <taxon>Dikarya</taxon>
        <taxon>Ascomycota</taxon>
        <taxon>Pezizomycotina</taxon>
        <taxon>Dothideomycetes</taxon>
        <taxon>Pleosporomycetidae</taxon>
        <taxon>Pleosporales</taxon>
        <taxon>Pleosporineae</taxon>
        <taxon>Cucurbitariaceae</taxon>
        <taxon>Neocucurbitaria</taxon>
    </lineage>
</organism>
<evidence type="ECO:0000313" key="9">
    <source>
        <dbReference type="Proteomes" id="UP001140560"/>
    </source>
</evidence>
<keyword evidence="6" id="KW-0560">Oxidoreductase</keyword>
<dbReference type="Proteomes" id="UP001140560">
    <property type="component" value="Unassembled WGS sequence"/>
</dbReference>
<dbReference type="InterPro" id="IPR036396">
    <property type="entry name" value="Cyt_P450_sf"/>
</dbReference>
<comment type="cofactor">
    <cofactor evidence="1 5">
        <name>heme</name>
        <dbReference type="ChEBI" id="CHEBI:30413"/>
    </cofactor>
</comment>
<evidence type="ECO:0000256" key="3">
    <source>
        <dbReference type="ARBA" id="ARBA00022723"/>
    </source>
</evidence>
<dbReference type="PRINTS" id="PR00385">
    <property type="entry name" value="P450"/>
</dbReference>
<feature type="compositionally biased region" description="Basic and acidic residues" evidence="7">
    <location>
        <begin position="291"/>
        <end position="302"/>
    </location>
</feature>
<dbReference type="InterPro" id="IPR017972">
    <property type="entry name" value="Cyt_P450_CS"/>
</dbReference>
<dbReference type="GO" id="GO:0004497">
    <property type="term" value="F:monooxygenase activity"/>
    <property type="evidence" value="ECO:0007669"/>
    <property type="project" value="UniProtKB-KW"/>
</dbReference>
<dbReference type="PRINTS" id="PR00463">
    <property type="entry name" value="EP450I"/>
</dbReference>
<comment type="caution">
    <text evidence="8">The sequence shown here is derived from an EMBL/GenBank/DDBJ whole genome shotgun (WGS) entry which is preliminary data.</text>
</comment>
<reference evidence="8" key="1">
    <citation type="submission" date="2022-10" db="EMBL/GenBank/DDBJ databases">
        <title>Tapping the CABI collections for fungal endophytes: first genome assemblies for Collariella, Neodidymelliopsis, Ascochyta clinopodiicola, Didymella pomorum, Didymosphaeria variabile, Neocosmospora piperis and Neocucurbitaria cava.</title>
        <authorList>
            <person name="Hill R."/>
        </authorList>
    </citation>
    <scope>NUCLEOTIDE SEQUENCE</scope>
    <source>
        <strain evidence="8">IMI 356814</strain>
    </source>
</reference>
<evidence type="ECO:0000256" key="1">
    <source>
        <dbReference type="ARBA" id="ARBA00001971"/>
    </source>
</evidence>
<feature type="binding site" description="axial binding residue" evidence="5">
    <location>
        <position position="497"/>
    </location>
    <ligand>
        <name>heme</name>
        <dbReference type="ChEBI" id="CHEBI:30413"/>
    </ligand>
    <ligandPart>
        <name>Fe</name>
        <dbReference type="ChEBI" id="CHEBI:18248"/>
    </ligandPart>
</feature>
<dbReference type="Pfam" id="PF00067">
    <property type="entry name" value="p450"/>
    <property type="match status" value="1"/>
</dbReference>
<dbReference type="OrthoDB" id="3934656at2759"/>
<dbReference type="InterPro" id="IPR001128">
    <property type="entry name" value="Cyt_P450"/>
</dbReference>
<dbReference type="PANTHER" id="PTHR24305">
    <property type="entry name" value="CYTOCHROME P450"/>
    <property type="match status" value="1"/>
</dbReference>
<dbReference type="AlphaFoldDB" id="A0A9W9CS35"/>
<gene>
    <name evidence="8" type="ORF">N0V83_000552</name>
</gene>
<evidence type="ECO:0000313" key="8">
    <source>
        <dbReference type="EMBL" id="KAJ4377723.1"/>
    </source>
</evidence>
<evidence type="ECO:0000256" key="6">
    <source>
        <dbReference type="RuleBase" id="RU000461"/>
    </source>
</evidence>
<keyword evidence="3 5" id="KW-0479">Metal-binding</keyword>
<dbReference type="InterPro" id="IPR050121">
    <property type="entry name" value="Cytochrome_P450_monoxygenase"/>
</dbReference>
<dbReference type="GO" id="GO:0005506">
    <property type="term" value="F:iron ion binding"/>
    <property type="evidence" value="ECO:0007669"/>
    <property type="project" value="InterPro"/>
</dbReference>
<evidence type="ECO:0000256" key="4">
    <source>
        <dbReference type="ARBA" id="ARBA00023004"/>
    </source>
</evidence>
<keyword evidence="9" id="KW-1185">Reference proteome</keyword>
<dbReference type="PANTHER" id="PTHR24305:SF232">
    <property type="entry name" value="P450, PUTATIVE (EUROFUNG)-RELATED"/>
    <property type="match status" value="1"/>
</dbReference>
<comment type="similarity">
    <text evidence="2 6">Belongs to the cytochrome P450 family.</text>
</comment>
<feature type="region of interest" description="Disordered" evidence="7">
    <location>
        <begin position="291"/>
        <end position="311"/>
    </location>
</feature>
<dbReference type="InterPro" id="IPR002401">
    <property type="entry name" value="Cyt_P450_E_grp-I"/>
</dbReference>
<keyword evidence="4 5" id="KW-0408">Iron</keyword>
<dbReference type="Gene3D" id="1.10.630.10">
    <property type="entry name" value="Cytochrome P450"/>
    <property type="match status" value="1"/>
</dbReference>
<dbReference type="GO" id="GO:0016705">
    <property type="term" value="F:oxidoreductase activity, acting on paired donors, with incorporation or reduction of molecular oxygen"/>
    <property type="evidence" value="ECO:0007669"/>
    <property type="project" value="InterPro"/>
</dbReference>
<dbReference type="SUPFAM" id="SSF48264">
    <property type="entry name" value="Cytochrome P450"/>
    <property type="match status" value="1"/>
</dbReference>
<keyword evidence="6" id="KW-0503">Monooxygenase</keyword>
<protein>
    <recommendedName>
        <fullName evidence="10">Cytochrome P450</fullName>
    </recommendedName>
</protein>